<protein>
    <recommendedName>
        <fullName evidence="4">Transmembrane protein</fullName>
    </recommendedName>
</protein>
<keyword evidence="1" id="KW-0472">Membrane</keyword>
<dbReference type="AlphaFoldDB" id="A0A6A6Q8H7"/>
<name>A0A6A6Q8H7_9PEZI</name>
<gene>
    <name evidence="2" type="ORF">BU16DRAFT_568261</name>
</gene>
<proteinExistence type="predicted"/>
<sequence>MDDALFVDNGIAARRPITFTRAERKIFFGGIFVSGAAGVFFFCWCKLGNVRSDAGVHLEPRSQPLSHRRMKSTSRLVLDFVPEAVYRASRYFNKRKTVMRHPRVKLYICALFRSLTYIHSQVSAPERSTAPPDDFVSTS</sequence>
<keyword evidence="1" id="KW-1133">Transmembrane helix</keyword>
<evidence type="ECO:0000256" key="1">
    <source>
        <dbReference type="SAM" id="Phobius"/>
    </source>
</evidence>
<evidence type="ECO:0008006" key="4">
    <source>
        <dbReference type="Google" id="ProtNLM"/>
    </source>
</evidence>
<reference evidence="2" key="1">
    <citation type="journal article" date="2020" name="Stud. Mycol.">
        <title>101 Dothideomycetes genomes: a test case for predicting lifestyles and emergence of pathogens.</title>
        <authorList>
            <person name="Haridas S."/>
            <person name="Albert R."/>
            <person name="Binder M."/>
            <person name="Bloem J."/>
            <person name="Labutti K."/>
            <person name="Salamov A."/>
            <person name="Andreopoulos B."/>
            <person name="Baker S."/>
            <person name="Barry K."/>
            <person name="Bills G."/>
            <person name="Bluhm B."/>
            <person name="Cannon C."/>
            <person name="Castanera R."/>
            <person name="Culley D."/>
            <person name="Daum C."/>
            <person name="Ezra D."/>
            <person name="Gonzalez J."/>
            <person name="Henrissat B."/>
            <person name="Kuo A."/>
            <person name="Liang C."/>
            <person name="Lipzen A."/>
            <person name="Lutzoni F."/>
            <person name="Magnuson J."/>
            <person name="Mondo S."/>
            <person name="Nolan M."/>
            <person name="Ohm R."/>
            <person name="Pangilinan J."/>
            <person name="Park H.-J."/>
            <person name="Ramirez L."/>
            <person name="Alfaro M."/>
            <person name="Sun H."/>
            <person name="Tritt A."/>
            <person name="Yoshinaga Y."/>
            <person name="Zwiers L.-H."/>
            <person name="Turgeon B."/>
            <person name="Goodwin S."/>
            <person name="Spatafora J."/>
            <person name="Crous P."/>
            <person name="Grigoriev I."/>
        </authorList>
    </citation>
    <scope>NUCLEOTIDE SEQUENCE</scope>
    <source>
        <strain evidence="2">CBS 269.34</strain>
    </source>
</reference>
<keyword evidence="1" id="KW-0812">Transmembrane</keyword>
<dbReference type="OrthoDB" id="10483870at2759"/>
<feature type="transmembrane region" description="Helical" evidence="1">
    <location>
        <begin position="26"/>
        <end position="45"/>
    </location>
</feature>
<organism evidence="2 3">
    <name type="scientific">Lophium mytilinum</name>
    <dbReference type="NCBI Taxonomy" id="390894"/>
    <lineage>
        <taxon>Eukaryota</taxon>
        <taxon>Fungi</taxon>
        <taxon>Dikarya</taxon>
        <taxon>Ascomycota</taxon>
        <taxon>Pezizomycotina</taxon>
        <taxon>Dothideomycetes</taxon>
        <taxon>Pleosporomycetidae</taxon>
        <taxon>Mytilinidiales</taxon>
        <taxon>Mytilinidiaceae</taxon>
        <taxon>Lophium</taxon>
    </lineage>
</organism>
<accession>A0A6A6Q8H7</accession>
<dbReference type="EMBL" id="MU004203">
    <property type="protein sequence ID" value="KAF2488381.1"/>
    <property type="molecule type" value="Genomic_DNA"/>
</dbReference>
<evidence type="ECO:0000313" key="2">
    <source>
        <dbReference type="EMBL" id="KAF2488381.1"/>
    </source>
</evidence>
<dbReference type="Proteomes" id="UP000799750">
    <property type="component" value="Unassembled WGS sequence"/>
</dbReference>
<keyword evidence="3" id="KW-1185">Reference proteome</keyword>
<evidence type="ECO:0000313" key="3">
    <source>
        <dbReference type="Proteomes" id="UP000799750"/>
    </source>
</evidence>